<organism evidence="1 2">
    <name type="scientific">Rhizobium etli bv. mimosae str. IE4771</name>
    <dbReference type="NCBI Taxonomy" id="1432050"/>
    <lineage>
        <taxon>Bacteria</taxon>
        <taxon>Pseudomonadati</taxon>
        <taxon>Pseudomonadota</taxon>
        <taxon>Alphaproteobacteria</taxon>
        <taxon>Hyphomicrobiales</taxon>
        <taxon>Rhizobiaceae</taxon>
        <taxon>Rhizobium/Agrobacterium group</taxon>
        <taxon>Rhizobium</taxon>
    </lineage>
</organism>
<dbReference type="Proteomes" id="UP000027180">
    <property type="component" value="Chromosome"/>
</dbReference>
<evidence type="ECO:0000313" key="2">
    <source>
        <dbReference type="Proteomes" id="UP000027180"/>
    </source>
</evidence>
<accession>A0A060I7Z2</accession>
<evidence type="ECO:0000313" key="1">
    <source>
        <dbReference type="EMBL" id="AIC28065.1"/>
    </source>
</evidence>
<dbReference type="RefSeq" id="WP_010055485.1">
    <property type="nucleotide sequence ID" value="NZ_CP006986.1"/>
</dbReference>
<dbReference type="AlphaFoldDB" id="A0A060I7Z2"/>
<proteinExistence type="predicted"/>
<dbReference type="KEGG" id="rei:IE4771_CH02971"/>
<protein>
    <submittedName>
        <fullName evidence="1">Uncharacterized protein</fullName>
    </submittedName>
</protein>
<reference evidence="1 2" key="1">
    <citation type="submission" date="2013-12" db="EMBL/GenBank/DDBJ databases">
        <title>Complete genome sequence of Rhizobium etli bv. mimosae IE4771.</title>
        <authorList>
            <person name="Bustos P."/>
            <person name="Santamaria R.I."/>
            <person name="Lozano L."/>
            <person name="Ormeno-Orrillo E."/>
            <person name="Rogel M.A."/>
            <person name="Romero D."/>
            <person name="Cevallos M.A."/>
            <person name="Martinez-Romero E."/>
            <person name="Gonzalez V."/>
        </authorList>
    </citation>
    <scope>NUCLEOTIDE SEQUENCE [LARGE SCALE GENOMIC DNA]</scope>
    <source>
        <strain evidence="1 2">IE4771</strain>
    </source>
</reference>
<dbReference type="OrthoDB" id="7870532at2"/>
<gene>
    <name evidence="1" type="ORF">IE4771_CH02971</name>
</gene>
<sequence length="99" mass="11217">MNDKWLGTPPSVILPRLRSLLADLEQLTLPGDHPALDDAVIIRNCVLASRSVPCLMGMMSGHPTIKDRPGITSELFYLDQKRRLGRTLSRWYRFDEGLI</sequence>
<dbReference type="HOGENOM" id="CLU_168993_0_0_5"/>
<name>A0A060I7Z2_RHIET</name>
<dbReference type="EMBL" id="CP006986">
    <property type="protein sequence ID" value="AIC28065.1"/>
    <property type="molecule type" value="Genomic_DNA"/>
</dbReference>